<gene>
    <name evidence="3" type="ORF">IEO70_01420</name>
</gene>
<dbReference type="AlphaFoldDB" id="A0A927CWQ6"/>
<keyword evidence="3" id="KW-0282">Flagellum</keyword>
<dbReference type="RefSeq" id="WP_190996573.1">
    <property type="nucleotide sequence ID" value="NZ_JACXSI010000002.1"/>
</dbReference>
<sequence>MKKFGLFIIGGIAAIVLLANFVPMLGLAITLGIGYLVLREFLKAQSTGAKVLWGLTGLLVVSMAISNLPSVIGLVAAFVLYVVYKKWNERKVTKEDNDSDPFSNFETEWAKLNK</sequence>
<dbReference type="Proteomes" id="UP000602076">
    <property type="component" value="Unassembled WGS sequence"/>
</dbReference>
<keyword evidence="3" id="KW-0966">Cell projection</keyword>
<feature type="transmembrane region" description="Helical" evidence="2">
    <location>
        <begin position="58"/>
        <end position="84"/>
    </location>
</feature>
<evidence type="ECO:0000313" key="3">
    <source>
        <dbReference type="EMBL" id="MBD3107025.1"/>
    </source>
</evidence>
<protein>
    <submittedName>
        <fullName evidence="3">Flagellar basal body rod protein</fullName>
    </submittedName>
</protein>
<organism evidence="3 4">
    <name type="scientific">Peribacillus faecalis</name>
    <dbReference type="NCBI Taxonomy" id="2772559"/>
    <lineage>
        <taxon>Bacteria</taxon>
        <taxon>Bacillati</taxon>
        <taxon>Bacillota</taxon>
        <taxon>Bacilli</taxon>
        <taxon>Bacillales</taxon>
        <taxon>Bacillaceae</taxon>
        <taxon>Peribacillus</taxon>
    </lineage>
</organism>
<evidence type="ECO:0000256" key="2">
    <source>
        <dbReference type="SAM" id="Phobius"/>
    </source>
</evidence>
<keyword evidence="4" id="KW-1185">Reference proteome</keyword>
<accession>A0A927CWQ6</accession>
<keyword evidence="2" id="KW-1133">Transmembrane helix</keyword>
<keyword evidence="3" id="KW-0969">Cilium</keyword>
<name>A0A927CWQ6_9BACI</name>
<dbReference type="EMBL" id="JACXSI010000002">
    <property type="protein sequence ID" value="MBD3107025.1"/>
    <property type="molecule type" value="Genomic_DNA"/>
</dbReference>
<reference evidence="3" key="1">
    <citation type="submission" date="2020-09" db="EMBL/GenBank/DDBJ databases">
        <title>Bacillus faecalis sp. nov., a moderately halophilic bacterium isolated from cow faeces.</title>
        <authorList>
            <person name="Jiang L."/>
            <person name="Lee J."/>
        </authorList>
    </citation>
    <scope>NUCLEOTIDE SEQUENCE</scope>
    <source>
        <strain evidence="3">AGMB 02131</strain>
    </source>
</reference>
<keyword evidence="2" id="KW-0472">Membrane</keyword>
<evidence type="ECO:0000313" key="4">
    <source>
        <dbReference type="Proteomes" id="UP000602076"/>
    </source>
</evidence>
<comment type="caution">
    <text evidence="3">The sequence shown here is derived from an EMBL/GenBank/DDBJ whole genome shotgun (WGS) entry which is preliminary data.</text>
</comment>
<keyword evidence="2" id="KW-0812">Transmembrane</keyword>
<proteinExistence type="predicted"/>
<feature type="region of interest" description="Disordered" evidence="1">
    <location>
        <begin position="92"/>
        <end position="114"/>
    </location>
</feature>
<feature type="transmembrane region" description="Helical" evidence="2">
    <location>
        <begin position="7"/>
        <end position="38"/>
    </location>
</feature>
<evidence type="ECO:0000256" key="1">
    <source>
        <dbReference type="SAM" id="MobiDB-lite"/>
    </source>
</evidence>